<evidence type="ECO:0000313" key="2">
    <source>
        <dbReference type="Proteomes" id="UP000026915"/>
    </source>
</evidence>
<proteinExistence type="predicted"/>
<name>A0A061E4W1_THECC</name>
<protein>
    <submittedName>
        <fullName evidence="1">Uncharacterized protein</fullName>
    </submittedName>
</protein>
<dbReference type="AlphaFoldDB" id="A0A061E4W1"/>
<evidence type="ECO:0000313" key="1">
    <source>
        <dbReference type="EMBL" id="EOY00016.1"/>
    </source>
</evidence>
<keyword evidence="2" id="KW-1185">Reference proteome</keyword>
<dbReference type="EMBL" id="CM001880">
    <property type="protein sequence ID" value="EOY00016.1"/>
    <property type="molecule type" value="Genomic_DNA"/>
</dbReference>
<organism evidence="1 2">
    <name type="scientific">Theobroma cacao</name>
    <name type="common">Cacao</name>
    <name type="synonym">Cocoa</name>
    <dbReference type="NCBI Taxonomy" id="3641"/>
    <lineage>
        <taxon>Eukaryota</taxon>
        <taxon>Viridiplantae</taxon>
        <taxon>Streptophyta</taxon>
        <taxon>Embryophyta</taxon>
        <taxon>Tracheophyta</taxon>
        <taxon>Spermatophyta</taxon>
        <taxon>Magnoliopsida</taxon>
        <taxon>eudicotyledons</taxon>
        <taxon>Gunneridae</taxon>
        <taxon>Pentapetalae</taxon>
        <taxon>rosids</taxon>
        <taxon>malvids</taxon>
        <taxon>Malvales</taxon>
        <taxon>Malvaceae</taxon>
        <taxon>Byttnerioideae</taxon>
        <taxon>Theobroma</taxon>
    </lineage>
</organism>
<sequence length="80" mass="9457">MNRTYTSQPRPSCPVIVKIWLWLQFKISFLRESLNEVSIILTSFGEFKSNGTVYDETSSIWRKELYEANYINIDTNQMLT</sequence>
<dbReference type="HOGENOM" id="CLU_2594602_0_0_1"/>
<gene>
    <name evidence="1" type="ORF">TCM_009366</name>
</gene>
<dbReference type="InParanoid" id="A0A061E4W1"/>
<dbReference type="Gramene" id="EOY00016">
    <property type="protein sequence ID" value="EOY00016"/>
    <property type="gene ID" value="TCM_009366"/>
</dbReference>
<dbReference type="Proteomes" id="UP000026915">
    <property type="component" value="Chromosome 2"/>
</dbReference>
<reference evidence="1 2" key="1">
    <citation type="journal article" date="2013" name="Genome Biol.">
        <title>The genome sequence of the most widely cultivated cacao type and its use to identify candidate genes regulating pod color.</title>
        <authorList>
            <person name="Motamayor J.C."/>
            <person name="Mockaitis K."/>
            <person name="Schmutz J."/>
            <person name="Haiminen N."/>
            <person name="Iii D.L."/>
            <person name="Cornejo O."/>
            <person name="Findley S.D."/>
            <person name="Zheng P."/>
            <person name="Utro F."/>
            <person name="Royaert S."/>
            <person name="Saski C."/>
            <person name="Jenkins J."/>
            <person name="Podicheti R."/>
            <person name="Zhao M."/>
            <person name="Scheffler B.E."/>
            <person name="Stack J.C."/>
            <person name="Feltus F.A."/>
            <person name="Mustiga G.M."/>
            <person name="Amores F."/>
            <person name="Phillips W."/>
            <person name="Marelli J.P."/>
            <person name="May G.D."/>
            <person name="Shapiro H."/>
            <person name="Ma J."/>
            <person name="Bustamante C.D."/>
            <person name="Schnell R.J."/>
            <person name="Main D."/>
            <person name="Gilbert D."/>
            <person name="Parida L."/>
            <person name="Kuhn D.N."/>
        </authorList>
    </citation>
    <scope>NUCLEOTIDE SEQUENCE [LARGE SCALE GENOMIC DNA]</scope>
    <source>
        <strain evidence="2">cv. Matina 1-6</strain>
    </source>
</reference>
<accession>A0A061E4W1</accession>